<dbReference type="Proteomes" id="UP000044136">
    <property type="component" value="Unassembled WGS sequence"/>
</dbReference>
<dbReference type="InterPro" id="IPR036249">
    <property type="entry name" value="Thioredoxin-like_sf"/>
</dbReference>
<organism evidence="2 3">
    <name type="scientific">Jeotgalicoccus saudimassiliensis</name>
    <dbReference type="NCBI Taxonomy" id="1461582"/>
    <lineage>
        <taxon>Bacteria</taxon>
        <taxon>Bacillati</taxon>
        <taxon>Bacillota</taxon>
        <taxon>Bacilli</taxon>
        <taxon>Bacillales</taxon>
        <taxon>Staphylococcaceae</taxon>
        <taxon>Jeotgalicoccus</taxon>
    </lineage>
</organism>
<dbReference type="CDD" id="cd02947">
    <property type="entry name" value="TRX_family"/>
    <property type="match status" value="1"/>
</dbReference>
<keyword evidence="3" id="KW-1185">Reference proteome</keyword>
<protein>
    <recommendedName>
        <fullName evidence="1">Thioredoxin domain-containing protein</fullName>
    </recommendedName>
</protein>
<dbReference type="SUPFAM" id="SSF52833">
    <property type="entry name" value="Thioredoxin-like"/>
    <property type="match status" value="1"/>
</dbReference>
<dbReference type="Gene3D" id="3.40.30.10">
    <property type="entry name" value="Glutaredoxin"/>
    <property type="match status" value="1"/>
</dbReference>
<sequence length="106" mass="12263">MKETISTEDILGNIRDRERYIIFGYATMCKTCDIAETMLSVAASTRGISYERINLNFYKTLIEVYQIRSAPALLLFKNGRLVKEVYAFQSVTYLNEVLTEFLIDED</sequence>
<dbReference type="Pfam" id="PF00085">
    <property type="entry name" value="Thioredoxin"/>
    <property type="match status" value="1"/>
</dbReference>
<proteinExistence type="predicted"/>
<accession>A0A078LV87</accession>
<reference evidence="2 3" key="1">
    <citation type="submission" date="2014-07" db="EMBL/GenBank/DDBJ databases">
        <authorList>
            <person name="Urmite Genomes Urmite Genomes"/>
        </authorList>
    </citation>
    <scope>NUCLEOTIDE SEQUENCE [LARGE SCALE GENOMIC DNA]</scope>
    <source>
        <strain evidence="2 3">13MG44_air</strain>
    </source>
</reference>
<feature type="domain" description="Thioredoxin" evidence="1">
    <location>
        <begin position="16"/>
        <end position="96"/>
    </location>
</feature>
<dbReference type="AlphaFoldDB" id="A0A078LV87"/>
<dbReference type="EMBL" id="CCSE01000001">
    <property type="protein sequence ID" value="CDZ99108.1"/>
    <property type="molecule type" value="Genomic_DNA"/>
</dbReference>
<gene>
    <name evidence="2" type="ORF">BN1048_00229</name>
</gene>
<dbReference type="STRING" id="1461582.BN1048_00229"/>
<evidence type="ECO:0000313" key="2">
    <source>
        <dbReference type="EMBL" id="CDZ99108.1"/>
    </source>
</evidence>
<dbReference type="HOGENOM" id="CLU_090389_17_0_9"/>
<evidence type="ECO:0000313" key="3">
    <source>
        <dbReference type="Proteomes" id="UP000044136"/>
    </source>
</evidence>
<name>A0A078LV87_9STAP</name>
<dbReference type="eggNOG" id="COG0526">
    <property type="taxonomic scope" value="Bacteria"/>
</dbReference>
<dbReference type="InterPro" id="IPR013766">
    <property type="entry name" value="Thioredoxin_domain"/>
</dbReference>
<evidence type="ECO:0000259" key="1">
    <source>
        <dbReference type="Pfam" id="PF00085"/>
    </source>
</evidence>